<organism evidence="5 6">
    <name type="scientific">Heliocybe sulcata</name>
    <dbReference type="NCBI Taxonomy" id="5364"/>
    <lineage>
        <taxon>Eukaryota</taxon>
        <taxon>Fungi</taxon>
        <taxon>Dikarya</taxon>
        <taxon>Basidiomycota</taxon>
        <taxon>Agaricomycotina</taxon>
        <taxon>Agaricomycetes</taxon>
        <taxon>Gloeophyllales</taxon>
        <taxon>Gloeophyllaceae</taxon>
        <taxon>Heliocybe</taxon>
    </lineage>
</organism>
<gene>
    <name evidence="5" type="ORF">OE88DRAFT_1056410</name>
</gene>
<dbReference type="Proteomes" id="UP000305948">
    <property type="component" value="Unassembled WGS sequence"/>
</dbReference>
<evidence type="ECO:0000256" key="4">
    <source>
        <dbReference type="SAM" id="MobiDB-lite"/>
    </source>
</evidence>
<evidence type="ECO:0000313" key="5">
    <source>
        <dbReference type="EMBL" id="TFK46128.1"/>
    </source>
</evidence>
<dbReference type="EMBL" id="ML213533">
    <property type="protein sequence ID" value="TFK46128.1"/>
    <property type="molecule type" value="Genomic_DNA"/>
</dbReference>
<evidence type="ECO:0000256" key="2">
    <source>
        <dbReference type="ARBA" id="ARBA00023043"/>
    </source>
</evidence>
<keyword evidence="1" id="KW-0677">Repeat</keyword>
<dbReference type="AlphaFoldDB" id="A0A5C3MQ08"/>
<dbReference type="PANTHER" id="PTHR24198:SF165">
    <property type="entry name" value="ANKYRIN REPEAT-CONTAINING PROTEIN-RELATED"/>
    <property type="match status" value="1"/>
</dbReference>
<evidence type="ECO:0000256" key="3">
    <source>
        <dbReference type="PROSITE-ProRule" id="PRU00023"/>
    </source>
</evidence>
<keyword evidence="2 3" id="KW-0040">ANK repeat</keyword>
<feature type="region of interest" description="Disordered" evidence="4">
    <location>
        <begin position="529"/>
        <end position="561"/>
    </location>
</feature>
<dbReference type="OrthoDB" id="539213at2759"/>
<name>A0A5C3MQ08_9AGAM</name>
<feature type="repeat" description="ANK" evidence="3">
    <location>
        <begin position="74"/>
        <end position="106"/>
    </location>
</feature>
<feature type="compositionally biased region" description="Low complexity" evidence="4">
    <location>
        <begin position="537"/>
        <end position="555"/>
    </location>
</feature>
<dbReference type="SMART" id="SM00248">
    <property type="entry name" value="ANK"/>
    <property type="match status" value="5"/>
</dbReference>
<feature type="compositionally biased region" description="Low complexity" evidence="4">
    <location>
        <begin position="622"/>
        <end position="643"/>
    </location>
</feature>
<dbReference type="PROSITE" id="PS50297">
    <property type="entry name" value="ANK_REP_REGION"/>
    <property type="match status" value="1"/>
</dbReference>
<proteinExistence type="predicted"/>
<feature type="region of interest" description="Disordered" evidence="4">
    <location>
        <begin position="597"/>
        <end position="643"/>
    </location>
</feature>
<dbReference type="InterPro" id="IPR002110">
    <property type="entry name" value="Ankyrin_rpt"/>
</dbReference>
<dbReference type="InterPro" id="IPR036770">
    <property type="entry name" value="Ankyrin_rpt-contain_sf"/>
</dbReference>
<protein>
    <submittedName>
        <fullName evidence="5">Ankyrin</fullName>
    </submittedName>
</protein>
<reference evidence="5 6" key="1">
    <citation type="journal article" date="2019" name="Nat. Ecol. Evol.">
        <title>Megaphylogeny resolves global patterns of mushroom evolution.</title>
        <authorList>
            <person name="Varga T."/>
            <person name="Krizsan K."/>
            <person name="Foldi C."/>
            <person name="Dima B."/>
            <person name="Sanchez-Garcia M."/>
            <person name="Sanchez-Ramirez S."/>
            <person name="Szollosi G.J."/>
            <person name="Szarkandi J.G."/>
            <person name="Papp V."/>
            <person name="Albert L."/>
            <person name="Andreopoulos W."/>
            <person name="Angelini C."/>
            <person name="Antonin V."/>
            <person name="Barry K.W."/>
            <person name="Bougher N.L."/>
            <person name="Buchanan P."/>
            <person name="Buyck B."/>
            <person name="Bense V."/>
            <person name="Catcheside P."/>
            <person name="Chovatia M."/>
            <person name="Cooper J."/>
            <person name="Damon W."/>
            <person name="Desjardin D."/>
            <person name="Finy P."/>
            <person name="Geml J."/>
            <person name="Haridas S."/>
            <person name="Hughes K."/>
            <person name="Justo A."/>
            <person name="Karasinski D."/>
            <person name="Kautmanova I."/>
            <person name="Kiss B."/>
            <person name="Kocsube S."/>
            <person name="Kotiranta H."/>
            <person name="LaButti K.M."/>
            <person name="Lechner B.E."/>
            <person name="Liimatainen K."/>
            <person name="Lipzen A."/>
            <person name="Lukacs Z."/>
            <person name="Mihaltcheva S."/>
            <person name="Morgado L.N."/>
            <person name="Niskanen T."/>
            <person name="Noordeloos M.E."/>
            <person name="Ohm R.A."/>
            <person name="Ortiz-Santana B."/>
            <person name="Ovrebo C."/>
            <person name="Racz N."/>
            <person name="Riley R."/>
            <person name="Savchenko A."/>
            <person name="Shiryaev A."/>
            <person name="Soop K."/>
            <person name="Spirin V."/>
            <person name="Szebenyi C."/>
            <person name="Tomsovsky M."/>
            <person name="Tulloss R.E."/>
            <person name="Uehling J."/>
            <person name="Grigoriev I.V."/>
            <person name="Vagvolgyi C."/>
            <person name="Papp T."/>
            <person name="Martin F.M."/>
            <person name="Miettinen O."/>
            <person name="Hibbett D.S."/>
            <person name="Nagy L.G."/>
        </authorList>
    </citation>
    <scope>NUCLEOTIDE SEQUENCE [LARGE SCALE GENOMIC DNA]</scope>
    <source>
        <strain evidence="5 6">OMC1185</strain>
    </source>
</reference>
<keyword evidence="6" id="KW-1185">Reference proteome</keyword>
<evidence type="ECO:0000256" key="1">
    <source>
        <dbReference type="ARBA" id="ARBA00022737"/>
    </source>
</evidence>
<dbReference type="SUPFAM" id="SSF48403">
    <property type="entry name" value="Ankyrin repeat"/>
    <property type="match status" value="1"/>
</dbReference>
<dbReference type="Pfam" id="PF12796">
    <property type="entry name" value="Ank_2"/>
    <property type="match status" value="1"/>
</dbReference>
<evidence type="ECO:0000313" key="6">
    <source>
        <dbReference type="Proteomes" id="UP000305948"/>
    </source>
</evidence>
<dbReference type="PROSITE" id="PS50088">
    <property type="entry name" value="ANK_REPEAT"/>
    <property type="match status" value="1"/>
</dbReference>
<dbReference type="Gene3D" id="1.25.40.20">
    <property type="entry name" value="Ankyrin repeat-containing domain"/>
    <property type="match status" value="2"/>
</dbReference>
<sequence length="870" mass="95758">MAQDASFMTDKRLTVLQLIASHDEMSIYELNAPQHSLNGVTVLGMASWLNLPSAVEVLLRTSSGRLLVDSVDAHGATPLMYACRDNNLEVVQQLVAYGARPDARDLHSRTSVQFALAHPRVLWLCEGSLRRRRTRDAEKRKLSPSAQPRTDALLDVIVSSSSQELCMPPSTDYFSRNLLVKSTDSLITAITSADISVLHSLLFPQPPSIGPSSSTVTFTSDPLLVNLPDASGWSAIHYCVSVPKPSREALDALYRAGAEISLFTRTEQWTPLHCLARHARNWDYDYVAAGNMYRLVMHLVKDLKAPLAAKDKNEDTPIHIAAEYGENIEVLMALLDCDVEGIVRRMKNAKGQTALDVAQSRYKILLGTDTSRPASVMSARTVKAQSSFTHSHKFSNGSVLSFSRIVSPQLPEIASAHYGGEADAGLSLAQGILDNLTIVSRGAREGCTRDKVDELLLMLEETRKKSRKIFAFYTSRLEDATKEVENGRKLYGKVDRLSTSVRDSVNEKRAIQDDDDQETWKATYQRLRRQTANSAESQRTLASRLSQSSASGSTGYKSQSIETSPPLFQIADSQNTGLTRRKLVQLPAWLDAWMANSSSPPRDSRNGHARTTSSAVRGLEDASSSSTGSSLSGGRSRAGSTASRSSIFYRGEDGISGYGSARLRAWLKKKVGPERASKLNIVADLDEDECAVDHERHSRDAHRASLDSAGARHRSMPDLAEGQWYHTEGAQVHAFRECDLVLHTARTDLDAINELLKTADAFISSARMSLGQTERMAHLVIEARENALHSALRGIGSPDESVRSDCRISPADFTSSLGGNLASGRTFLRKLMIRKIEAKIDGAFDEVDRCYSWLRLVRDVLVALKRRTIS</sequence>
<dbReference type="STRING" id="5364.A0A5C3MQ08"/>
<dbReference type="PANTHER" id="PTHR24198">
    <property type="entry name" value="ANKYRIN REPEAT AND PROTEIN KINASE DOMAIN-CONTAINING PROTEIN"/>
    <property type="match status" value="1"/>
</dbReference>
<accession>A0A5C3MQ08</accession>